<dbReference type="AlphaFoldDB" id="A0AAN7UUE9"/>
<proteinExistence type="predicted"/>
<protein>
    <submittedName>
        <fullName evidence="2">Uncharacterized protein</fullName>
    </submittedName>
</protein>
<evidence type="ECO:0000313" key="2">
    <source>
        <dbReference type="EMBL" id="KAK5635473.1"/>
    </source>
</evidence>
<organism evidence="2 3">
    <name type="scientific">Xylaria bambusicola</name>
    <dbReference type="NCBI Taxonomy" id="326684"/>
    <lineage>
        <taxon>Eukaryota</taxon>
        <taxon>Fungi</taxon>
        <taxon>Dikarya</taxon>
        <taxon>Ascomycota</taxon>
        <taxon>Pezizomycotina</taxon>
        <taxon>Sordariomycetes</taxon>
        <taxon>Xylariomycetidae</taxon>
        <taxon>Xylariales</taxon>
        <taxon>Xylariaceae</taxon>
        <taxon>Xylaria</taxon>
    </lineage>
</organism>
<dbReference type="Proteomes" id="UP001305414">
    <property type="component" value="Unassembled WGS sequence"/>
</dbReference>
<feature type="region of interest" description="Disordered" evidence="1">
    <location>
        <begin position="127"/>
        <end position="160"/>
    </location>
</feature>
<sequence length="160" mass="18245">MLGSLVVQGKGKKRTPGFKYFNESLKVMGNSSIRRRLGDLLGGCRFLSNPVGWEQTANEQRCYHNETTGTWGFRERWRGAERRWLILSRSYSDFDAEQIGIVYDCRMHVAWQKEECGDRSLDWVGGAGKRKSPENSGRSFAPVGQLTRRSKLPSSSKAMY</sequence>
<comment type="caution">
    <text evidence="2">The sequence shown here is derived from an EMBL/GenBank/DDBJ whole genome shotgun (WGS) entry which is preliminary data.</text>
</comment>
<keyword evidence="3" id="KW-1185">Reference proteome</keyword>
<reference evidence="2 3" key="1">
    <citation type="submission" date="2023-10" db="EMBL/GenBank/DDBJ databases">
        <title>Draft genome sequence of Xylaria bambusicola isolate GMP-LS, the root and basal stem rot pathogen of sugarcane in Indonesia.</title>
        <authorList>
            <person name="Selvaraj P."/>
            <person name="Muralishankar V."/>
            <person name="Muruganantham S."/>
            <person name="Sp S."/>
            <person name="Haryani S."/>
            <person name="Lau K.J.X."/>
            <person name="Naqvi N.I."/>
        </authorList>
    </citation>
    <scope>NUCLEOTIDE SEQUENCE [LARGE SCALE GENOMIC DNA]</scope>
    <source>
        <strain evidence="2">GMP-LS</strain>
    </source>
</reference>
<name>A0AAN7UUE9_9PEZI</name>
<accession>A0AAN7UUE9</accession>
<dbReference type="EMBL" id="JAWHQM010000053">
    <property type="protein sequence ID" value="KAK5635473.1"/>
    <property type="molecule type" value="Genomic_DNA"/>
</dbReference>
<evidence type="ECO:0000313" key="3">
    <source>
        <dbReference type="Proteomes" id="UP001305414"/>
    </source>
</evidence>
<evidence type="ECO:0000256" key="1">
    <source>
        <dbReference type="SAM" id="MobiDB-lite"/>
    </source>
</evidence>
<gene>
    <name evidence="2" type="ORF">RRF57_011185</name>
</gene>